<accession>A0A9P0C4H3</accession>
<dbReference type="PANTHER" id="PTHR11157:SF28">
    <property type="entry name" value="ELONGATION OF VERY LONG CHAIN FATTY ACIDS PROTEIN"/>
    <property type="match status" value="1"/>
</dbReference>
<evidence type="ECO:0000256" key="8">
    <source>
        <dbReference type="ARBA" id="ARBA00023136"/>
    </source>
</evidence>
<dbReference type="Proteomes" id="UP001154114">
    <property type="component" value="Chromosome 8"/>
</dbReference>
<comment type="subcellular location">
    <subcellularLocation>
        <location evidence="1">Membrane</location>
        <topology evidence="1">Multi-pass membrane protein</topology>
    </subcellularLocation>
</comment>
<evidence type="ECO:0000256" key="6">
    <source>
        <dbReference type="ARBA" id="ARBA00022989"/>
    </source>
</evidence>
<evidence type="ECO:0000313" key="12">
    <source>
        <dbReference type="Proteomes" id="UP001154114"/>
    </source>
</evidence>
<keyword evidence="5 10" id="KW-0276">Fatty acid metabolism</keyword>
<dbReference type="EC" id="2.3.1.199" evidence="10"/>
<evidence type="ECO:0000313" key="11">
    <source>
        <dbReference type="EMBL" id="CAH0627413.1"/>
    </source>
</evidence>
<feature type="transmembrane region" description="Helical" evidence="10">
    <location>
        <begin position="209"/>
        <end position="228"/>
    </location>
</feature>
<feature type="transmembrane region" description="Helical" evidence="10">
    <location>
        <begin position="147"/>
        <end position="164"/>
    </location>
</feature>
<evidence type="ECO:0000256" key="2">
    <source>
        <dbReference type="ARBA" id="ARBA00022516"/>
    </source>
</evidence>
<keyword evidence="2 10" id="KW-0444">Lipid biosynthesis</keyword>
<gene>
    <name evidence="11" type="ORF">CINC_LOCUS12782</name>
</gene>
<evidence type="ECO:0000256" key="9">
    <source>
        <dbReference type="ARBA" id="ARBA00023160"/>
    </source>
</evidence>
<keyword evidence="4 10" id="KW-0812">Transmembrane</keyword>
<keyword evidence="6 10" id="KW-1133">Transmembrane helix</keyword>
<dbReference type="GO" id="GO:0019367">
    <property type="term" value="P:fatty acid elongation, saturated fatty acid"/>
    <property type="evidence" value="ECO:0007669"/>
    <property type="project" value="TreeGrafter"/>
</dbReference>
<dbReference type="OrthoDB" id="434092at2759"/>
<dbReference type="EMBL" id="LR824011">
    <property type="protein sequence ID" value="CAH0627413.1"/>
    <property type="molecule type" value="Genomic_DNA"/>
</dbReference>
<dbReference type="InterPro" id="IPR030457">
    <property type="entry name" value="ELO_CS"/>
</dbReference>
<dbReference type="GO" id="GO:0034625">
    <property type="term" value="P:fatty acid elongation, monounsaturated fatty acid"/>
    <property type="evidence" value="ECO:0007669"/>
    <property type="project" value="TreeGrafter"/>
</dbReference>
<keyword evidence="7 10" id="KW-0443">Lipid metabolism</keyword>
<keyword evidence="12" id="KW-1185">Reference proteome</keyword>
<dbReference type="GO" id="GO:0042761">
    <property type="term" value="P:very long-chain fatty acid biosynthetic process"/>
    <property type="evidence" value="ECO:0007669"/>
    <property type="project" value="TreeGrafter"/>
</dbReference>
<evidence type="ECO:0000256" key="4">
    <source>
        <dbReference type="ARBA" id="ARBA00022692"/>
    </source>
</evidence>
<keyword evidence="9 10" id="KW-0275">Fatty acid biosynthesis</keyword>
<feature type="transmembrane region" description="Helical" evidence="10">
    <location>
        <begin position="110"/>
        <end position="135"/>
    </location>
</feature>
<dbReference type="GO" id="GO:0005789">
    <property type="term" value="C:endoplasmic reticulum membrane"/>
    <property type="evidence" value="ECO:0007669"/>
    <property type="project" value="TreeGrafter"/>
</dbReference>
<feature type="transmembrane region" description="Helical" evidence="10">
    <location>
        <begin position="67"/>
        <end position="90"/>
    </location>
</feature>
<keyword evidence="3 10" id="KW-0808">Transferase</keyword>
<reference evidence="11" key="1">
    <citation type="submission" date="2021-12" db="EMBL/GenBank/DDBJ databases">
        <authorList>
            <person name="King R."/>
        </authorList>
    </citation>
    <scope>NUCLEOTIDE SEQUENCE</scope>
</reference>
<evidence type="ECO:0000256" key="7">
    <source>
        <dbReference type="ARBA" id="ARBA00023098"/>
    </source>
</evidence>
<evidence type="ECO:0000256" key="5">
    <source>
        <dbReference type="ARBA" id="ARBA00022832"/>
    </source>
</evidence>
<dbReference type="PROSITE" id="PS01188">
    <property type="entry name" value="ELO"/>
    <property type="match status" value="1"/>
</dbReference>
<evidence type="ECO:0000256" key="10">
    <source>
        <dbReference type="RuleBase" id="RU361115"/>
    </source>
</evidence>
<dbReference type="Pfam" id="PF01151">
    <property type="entry name" value="ELO"/>
    <property type="match status" value="1"/>
</dbReference>
<feature type="transmembrane region" description="Helical" evidence="10">
    <location>
        <begin position="27"/>
        <end position="46"/>
    </location>
</feature>
<sequence>MAGLLDTIVDKYNYYVHELADPRTAEWWGVSNPLIILSIVFSYLYFCKNCGPKFMERRPAYELKTVLFLYNLFQVGFSIFLVYTGSLYIINKEYNLACETIDYSNSPRAIGIAGATWYYFFAKITELLDTVFFVLRKKYNQVTFLHVYHHTLMSLVIWFGVKYFPGGHTILMGYLNSMVHVIMYGYYLISSLGPEYQKYVWWKKHVTMIQLIQFLIIFVHNAAVFFYECNFPKILNGLCLLNAVAFIYMFGKFYINSYKKNNSKRELEAKKASPIVSNVSNGRRKVVEKSR</sequence>
<evidence type="ECO:0000256" key="1">
    <source>
        <dbReference type="ARBA" id="ARBA00004141"/>
    </source>
</evidence>
<comment type="similarity">
    <text evidence="10">Belongs to the ELO family.</text>
</comment>
<dbReference type="GO" id="GO:0009922">
    <property type="term" value="F:fatty acid elongase activity"/>
    <property type="evidence" value="ECO:0007669"/>
    <property type="project" value="UniProtKB-EC"/>
</dbReference>
<dbReference type="AlphaFoldDB" id="A0A9P0C4H3"/>
<keyword evidence="8 10" id="KW-0472">Membrane</keyword>
<feature type="transmembrane region" description="Helical" evidence="10">
    <location>
        <begin position="234"/>
        <end position="255"/>
    </location>
</feature>
<organism evidence="11 12">
    <name type="scientific">Chrysodeixis includens</name>
    <name type="common">Soybean looper</name>
    <name type="synonym">Pseudoplusia includens</name>
    <dbReference type="NCBI Taxonomy" id="689277"/>
    <lineage>
        <taxon>Eukaryota</taxon>
        <taxon>Metazoa</taxon>
        <taxon>Ecdysozoa</taxon>
        <taxon>Arthropoda</taxon>
        <taxon>Hexapoda</taxon>
        <taxon>Insecta</taxon>
        <taxon>Pterygota</taxon>
        <taxon>Neoptera</taxon>
        <taxon>Endopterygota</taxon>
        <taxon>Lepidoptera</taxon>
        <taxon>Glossata</taxon>
        <taxon>Ditrysia</taxon>
        <taxon>Noctuoidea</taxon>
        <taxon>Noctuidae</taxon>
        <taxon>Plusiinae</taxon>
        <taxon>Chrysodeixis</taxon>
    </lineage>
</organism>
<dbReference type="GO" id="GO:0034626">
    <property type="term" value="P:fatty acid elongation, polyunsaturated fatty acid"/>
    <property type="evidence" value="ECO:0007669"/>
    <property type="project" value="TreeGrafter"/>
</dbReference>
<dbReference type="PANTHER" id="PTHR11157">
    <property type="entry name" value="FATTY ACID ACYL TRANSFERASE-RELATED"/>
    <property type="match status" value="1"/>
</dbReference>
<proteinExistence type="inferred from homology"/>
<name>A0A9P0C4H3_CHRIL</name>
<dbReference type="GO" id="GO:0030148">
    <property type="term" value="P:sphingolipid biosynthetic process"/>
    <property type="evidence" value="ECO:0007669"/>
    <property type="project" value="TreeGrafter"/>
</dbReference>
<evidence type="ECO:0000256" key="3">
    <source>
        <dbReference type="ARBA" id="ARBA00022679"/>
    </source>
</evidence>
<dbReference type="InterPro" id="IPR002076">
    <property type="entry name" value="ELO_fam"/>
</dbReference>
<comment type="catalytic activity">
    <reaction evidence="10">
        <text>a very-long-chain acyl-CoA + malonyl-CoA + H(+) = a very-long-chain 3-oxoacyl-CoA + CO2 + CoA</text>
        <dbReference type="Rhea" id="RHEA:32727"/>
        <dbReference type="ChEBI" id="CHEBI:15378"/>
        <dbReference type="ChEBI" id="CHEBI:16526"/>
        <dbReference type="ChEBI" id="CHEBI:57287"/>
        <dbReference type="ChEBI" id="CHEBI:57384"/>
        <dbReference type="ChEBI" id="CHEBI:90725"/>
        <dbReference type="ChEBI" id="CHEBI:90736"/>
        <dbReference type="EC" id="2.3.1.199"/>
    </reaction>
</comment>
<feature type="transmembrane region" description="Helical" evidence="10">
    <location>
        <begin position="170"/>
        <end position="189"/>
    </location>
</feature>
<protein>
    <recommendedName>
        <fullName evidence="10">Elongation of very long chain fatty acids protein</fullName>
        <ecNumber evidence="10">2.3.1.199</ecNumber>
    </recommendedName>
    <alternativeName>
        <fullName evidence="10">Very-long-chain 3-oxoacyl-CoA synthase</fullName>
    </alternativeName>
</protein>